<evidence type="ECO:0000313" key="2">
    <source>
        <dbReference type="EMBL" id="GAA4854886.1"/>
    </source>
</evidence>
<protein>
    <submittedName>
        <fullName evidence="2">Alpha/beta hydrolase</fullName>
    </submittedName>
</protein>
<comment type="caution">
    <text evidence="2">The sequence shown here is derived from an EMBL/GenBank/DDBJ whole genome shotgun (WGS) entry which is preliminary data.</text>
</comment>
<dbReference type="Pfam" id="PF00561">
    <property type="entry name" value="Abhydrolase_1"/>
    <property type="match status" value="1"/>
</dbReference>
<dbReference type="PANTHER" id="PTHR43798">
    <property type="entry name" value="MONOACYLGLYCEROL LIPASE"/>
    <property type="match status" value="1"/>
</dbReference>
<sequence>MPIFTSYDGTALWYDLSGAGRPLVALAGGPGADARYLGDLGGLPADRTVIRLHARATGRSAVPDGRAGCSFTEQWRDVEALRAHLGLDAIDLLGHSAGALTAQRYAAELPARVRRLALVTPVGRSAREPQDAELAAIRASRSAEPWYPDAAAADRELRAGGDAAELSARITPFFWGRWDERARAEAFDPELVPARPWIREAFYAGAGEPEPVGVPVLVVAGALDGVIGTVPARLVAECHPDSRLEVLAGAGHRPWVDRPEEFRALLAGFLDGPEAVSADR</sequence>
<dbReference type="RefSeq" id="WP_345697804.1">
    <property type="nucleotide sequence ID" value="NZ_BAABIS010000001.1"/>
</dbReference>
<organism evidence="2 3">
    <name type="scientific">Kitasatospora terrestris</name>
    <dbReference type="NCBI Taxonomy" id="258051"/>
    <lineage>
        <taxon>Bacteria</taxon>
        <taxon>Bacillati</taxon>
        <taxon>Actinomycetota</taxon>
        <taxon>Actinomycetes</taxon>
        <taxon>Kitasatosporales</taxon>
        <taxon>Streptomycetaceae</taxon>
        <taxon>Kitasatospora</taxon>
    </lineage>
</organism>
<evidence type="ECO:0000259" key="1">
    <source>
        <dbReference type="Pfam" id="PF00561"/>
    </source>
</evidence>
<dbReference type="InterPro" id="IPR029058">
    <property type="entry name" value="AB_hydrolase_fold"/>
</dbReference>
<dbReference type="PANTHER" id="PTHR43798:SF33">
    <property type="entry name" value="HYDROLASE, PUTATIVE (AFU_ORTHOLOGUE AFUA_2G14860)-RELATED"/>
    <property type="match status" value="1"/>
</dbReference>
<evidence type="ECO:0000313" key="3">
    <source>
        <dbReference type="Proteomes" id="UP001501752"/>
    </source>
</evidence>
<dbReference type="InterPro" id="IPR050266">
    <property type="entry name" value="AB_hydrolase_sf"/>
</dbReference>
<dbReference type="InterPro" id="IPR000073">
    <property type="entry name" value="AB_hydrolase_1"/>
</dbReference>
<dbReference type="Gene3D" id="3.40.50.1820">
    <property type="entry name" value="alpha/beta hydrolase"/>
    <property type="match status" value="1"/>
</dbReference>
<keyword evidence="2" id="KW-0378">Hydrolase</keyword>
<name>A0ABP9DQ61_9ACTN</name>
<keyword evidence="3" id="KW-1185">Reference proteome</keyword>
<dbReference type="EMBL" id="BAABIS010000001">
    <property type="protein sequence ID" value="GAA4854886.1"/>
    <property type="molecule type" value="Genomic_DNA"/>
</dbReference>
<accession>A0ABP9DQ61</accession>
<proteinExistence type="predicted"/>
<gene>
    <name evidence="2" type="ORF">GCM10023235_35420</name>
</gene>
<dbReference type="SUPFAM" id="SSF53474">
    <property type="entry name" value="alpha/beta-Hydrolases"/>
    <property type="match status" value="1"/>
</dbReference>
<dbReference type="GO" id="GO:0016787">
    <property type="term" value="F:hydrolase activity"/>
    <property type="evidence" value="ECO:0007669"/>
    <property type="project" value="UniProtKB-KW"/>
</dbReference>
<feature type="domain" description="AB hydrolase-1" evidence="1">
    <location>
        <begin position="46"/>
        <end position="252"/>
    </location>
</feature>
<reference evidence="3" key="1">
    <citation type="journal article" date="2019" name="Int. J. Syst. Evol. Microbiol.">
        <title>The Global Catalogue of Microorganisms (GCM) 10K type strain sequencing project: providing services to taxonomists for standard genome sequencing and annotation.</title>
        <authorList>
            <consortium name="The Broad Institute Genomics Platform"/>
            <consortium name="The Broad Institute Genome Sequencing Center for Infectious Disease"/>
            <person name="Wu L."/>
            <person name="Ma J."/>
        </authorList>
    </citation>
    <scope>NUCLEOTIDE SEQUENCE [LARGE SCALE GENOMIC DNA]</scope>
    <source>
        <strain evidence="3">JCM 13006</strain>
    </source>
</reference>
<dbReference type="Proteomes" id="UP001501752">
    <property type="component" value="Unassembled WGS sequence"/>
</dbReference>